<keyword evidence="11 13" id="KW-1133">Transmembrane helix</keyword>
<evidence type="ECO:0000256" key="10">
    <source>
        <dbReference type="ARBA" id="ARBA00022840"/>
    </source>
</evidence>
<dbReference type="PROSITE" id="PS50011">
    <property type="entry name" value="PROTEIN_KINASE_DOM"/>
    <property type="match status" value="1"/>
</dbReference>
<dbReference type="Pfam" id="PF03109">
    <property type="entry name" value="ABC1"/>
    <property type="match status" value="1"/>
</dbReference>
<dbReference type="NCBIfam" id="TIGR01982">
    <property type="entry name" value="UbiB"/>
    <property type="match status" value="1"/>
</dbReference>
<dbReference type="PANTHER" id="PTHR10566:SF113">
    <property type="entry name" value="PROTEIN ACTIVITY OF BC1 COMPLEX KINASE 7, CHLOROPLASTIC"/>
    <property type="match status" value="1"/>
</dbReference>
<feature type="transmembrane region" description="Helical" evidence="13">
    <location>
        <begin position="490"/>
        <end position="508"/>
    </location>
</feature>
<keyword evidence="16" id="KW-1185">Reference proteome</keyword>
<dbReference type="GO" id="GO:0006744">
    <property type="term" value="P:ubiquinone biosynthetic process"/>
    <property type="evidence" value="ECO:0007669"/>
    <property type="project" value="UniProtKB-UniPathway"/>
</dbReference>
<dbReference type="InterPro" id="IPR000719">
    <property type="entry name" value="Prot_kinase_dom"/>
</dbReference>
<reference evidence="16" key="1">
    <citation type="submission" date="2016-10" db="EMBL/GenBank/DDBJ databases">
        <authorList>
            <person name="Varghese N."/>
            <person name="Submissions S."/>
        </authorList>
    </citation>
    <scope>NUCLEOTIDE SEQUENCE [LARGE SCALE GENOMIC DNA]</scope>
    <source>
        <strain evidence="16">930I</strain>
    </source>
</reference>
<comment type="pathway">
    <text evidence="1">Cofactor biosynthesis; ubiquinone biosynthesis [regulation].</text>
</comment>
<evidence type="ECO:0000256" key="13">
    <source>
        <dbReference type="SAM" id="Phobius"/>
    </source>
</evidence>
<evidence type="ECO:0000256" key="7">
    <source>
        <dbReference type="ARBA" id="ARBA00022692"/>
    </source>
</evidence>
<accession>A0A1G7WHW8</accession>
<dbReference type="SUPFAM" id="SSF56112">
    <property type="entry name" value="Protein kinase-like (PK-like)"/>
    <property type="match status" value="1"/>
</dbReference>
<evidence type="ECO:0000256" key="6">
    <source>
        <dbReference type="ARBA" id="ARBA00022688"/>
    </source>
</evidence>
<evidence type="ECO:0000256" key="9">
    <source>
        <dbReference type="ARBA" id="ARBA00022777"/>
    </source>
</evidence>
<keyword evidence="3" id="KW-1003">Cell membrane</keyword>
<evidence type="ECO:0000256" key="11">
    <source>
        <dbReference type="ARBA" id="ARBA00022989"/>
    </source>
</evidence>
<evidence type="ECO:0000313" key="16">
    <source>
        <dbReference type="Proteomes" id="UP000217076"/>
    </source>
</evidence>
<keyword evidence="9" id="KW-0418">Kinase</keyword>
<dbReference type="GO" id="GO:0005524">
    <property type="term" value="F:ATP binding"/>
    <property type="evidence" value="ECO:0007669"/>
    <property type="project" value="UniProtKB-KW"/>
</dbReference>
<evidence type="ECO:0000259" key="14">
    <source>
        <dbReference type="PROSITE" id="PS50011"/>
    </source>
</evidence>
<dbReference type="InterPro" id="IPR004147">
    <property type="entry name" value="ABC1_dom"/>
</dbReference>
<evidence type="ECO:0000256" key="2">
    <source>
        <dbReference type="ARBA" id="ARBA00009670"/>
    </source>
</evidence>
<dbReference type="UniPathway" id="UPA00232"/>
<keyword evidence="15" id="KW-0830">Ubiquinone</keyword>
<dbReference type="STRING" id="83401.SAMN05421742_102203"/>
<feature type="domain" description="Protein kinase" evidence="14">
    <location>
        <begin position="101"/>
        <end position="509"/>
    </location>
</feature>
<evidence type="ECO:0000256" key="4">
    <source>
        <dbReference type="ARBA" id="ARBA00022519"/>
    </source>
</evidence>
<comment type="similarity">
    <text evidence="2">Belongs to the protein kinase superfamily. ADCK protein kinase family.</text>
</comment>
<dbReference type="InterPro" id="IPR050154">
    <property type="entry name" value="UbiB_kinase"/>
</dbReference>
<proteinExistence type="inferred from homology"/>
<evidence type="ECO:0000256" key="8">
    <source>
        <dbReference type="ARBA" id="ARBA00022741"/>
    </source>
</evidence>
<evidence type="ECO:0000256" key="12">
    <source>
        <dbReference type="ARBA" id="ARBA00023136"/>
    </source>
</evidence>
<keyword evidence="7 13" id="KW-0812">Transmembrane</keyword>
<dbReference type="Proteomes" id="UP000217076">
    <property type="component" value="Unassembled WGS sequence"/>
</dbReference>
<dbReference type="RefSeq" id="WP_092615811.1">
    <property type="nucleotide sequence ID" value="NZ_FNCV01000002.1"/>
</dbReference>
<keyword evidence="10" id="KW-0067">ATP-binding</keyword>
<name>A0A1G7WHW8_9PROT</name>
<keyword evidence="8" id="KW-0547">Nucleotide-binding</keyword>
<dbReference type="AlphaFoldDB" id="A0A1G7WHW8"/>
<dbReference type="GO" id="GO:0004672">
    <property type="term" value="F:protein kinase activity"/>
    <property type="evidence" value="ECO:0007669"/>
    <property type="project" value="InterPro"/>
</dbReference>
<protein>
    <submittedName>
        <fullName evidence="15">Ubiquinone biosynthesis protein</fullName>
    </submittedName>
</protein>
<evidence type="ECO:0000313" key="15">
    <source>
        <dbReference type="EMBL" id="SDG71464.1"/>
    </source>
</evidence>
<dbReference type="InterPro" id="IPR011009">
    <property type="entry name" value="Kinase-like_dom_sf"/>
</dbReference>
<evidence type="ECO:0000256" key="5">
    <source>
        <dbReference type="ARBA" id="ARBA00022679"/>
    </source>
</evidence>
<dbReference type="PANTHER" id="PTHR10566">
    <property type="entry name" value="CHAPERONE-ACTIVITY OF BC1 COMPLEX CABC1 -RELATED"/>
    <property type="match status" value="1"/>
</dbReference>
<keyword evidence="5" id="KW-0808">Transferase</keyword>
<organism evidence="15 16">
    <name type="scientific">Roseospirillum parvum</name>
    <dbReference type="NCBI Taxonomy" id="83401"/>
    <lineage>
        <taxon>Bacteria</taxon>
        <taxon>Pseudomonadati</taxon>
        <taxon>Pseudomonadota</taxon>
        <taxon>Alphaproteobacteria</taxon>
        <taxon>Rhodospirillales</taxon>
        <taxon>Rhodospirillaceae</taxon>
        <taxon>Roseospirillum</taxon>
    </lineage>
</organism>
<evidence type="ECO:0000256" key="3">
    <source>
        <dbReference type="ARBA" id="ARBA00022475"/>
    </source>
</evidence>
<keyword evidence="6" id="KW-0831">Ubiquinone biosynthesis</keyword>
<dbReference type="Gene3D" id="1.10.510.10">
    <property type="entry name" value="Transferase(Phosphotransferase) domain 1"/>
    <property type="match status" value="1"/>
</dbReference>
<keyword evidence="4" id="KW-0997">Cell inner membrane</keyword>
<dbReference type="OrthoDB" id="9795390at2"/>
<keyword evidence="12 13" id="KW-0472">Membrane</keyword>
<dbReference type="CDD" id="cd13972">
    <property type="entry name" value="UbiB"/>
    <property type="match status" value="1"/>
</dbReference>
<dbReference type="InterPro" id="IPR010232">
    <property type="entry name" value="UbiB"/>
</dbReference>
<dbReference type="InterPro" id="IPR045308">
    <property type="entry name" value="UbiB_bact"/>
</dbReference>
<dbReference type="EMBL" id="FNCV01000002">
    <property type="protein sequence ID" value="SDG71464.1"/>
    <property type="molecule type" value="Genomic_DNA"/>
</dbReference>
<evidence type="ECO:0000256" key="1">
    <source>
        <dbReference type="ARBA" id="ARBA00005020"/>
    </source>
</evidence>
<gene>
    <name evidence="15" type="ORF">SAMN05421742_102203</name>
</gene>
<sequence>MIRPTRNLLRLMSVARVLARHDALFLMEGVRVAHIAAWAASLTTRRNTEGRPGQRLARALSELGPTLIKFGQALSTRPDLLGEEVAADLSELQDRLPPFPFEQAKRIIEDEFGAPLGSLFESFDEEPVAAASIAQVHFAVTTDGAPVAVKVLRPGVEAAFRRDIDLLYWLAEMVEWAQPGWRRLRPVESVRTFEDAVNMEMDLRFEAAAACEMGDNFAGDPTFRVPSVDWRRTGRNVMTLERVGGLPVDEPETLRAHGIDPLTVSENASRAFFHMVFRDGFFHADLHPGNIFVDPNGGLIALDFGIMGRVDTDTRRYLAEMLVGFLTADYRRVAEVHFVAGYVSADRSVEAFTQASRSIAEPILGKPIADISIARLLGQLFQVTETFQMQTQPQLLMLQKSMLVAEALGRNLAPETNMWELCRPLIEEWMRDNLGPKAQAERAARAVARSAERLPAMLEHADKAAAMIGNGGLKLHPETVRQLAGNRRGLPGWLPWALVAALIGALLVK</sequence>